<gene>
    <name evidence="2" type="ORF">A10D4_00360</name>
</gene>
<feature type="transmembrane region" description="Helical" evidence="1">
    <location>
        <begin position="82"/>
        <end position="100"/>
    </location>
</feature>
<evidence type="ECO:0008006" key="4">
    <source>
        <dbReference type="Google" id="ProtNLM"/>
    </source>
</evidence>
<name>K2KLP2_9GAMM</name>
<dbReference type="OrthoDB" id="9805314at2"/>
<feature type="transmembrane region" description="Helical" evidence="1">
    <location>
        <begin position="121"/>
        <end position="141"/>
    </location>
</feature>
<keyword evidence="1" id="KW-0472">Membrane</keyword>
<dbReference type="RefSeq" id="WP_008486995.1">
    <property type="nucleotide sequence ID" value="NZ_AMRG01000001.1"/>
</dbReference>
<evidence type="ECO:0000313" key="2">
    <source>
        <dbReference type="EMBL" id="EKE87502.1"/>
    </source>
</evidence>
<keyword evidence="3" id="KW-1185">Reference proteome</keyword>
<feature type="transmembrane region" description="Helical" evidence="1">
    <location>
        <begin position="153"/>
        <end position="172"/>
    </location>
</feature>
<dbReference type="eggNOG" id="COG0861">
    <property type="taxonomic scope" value="Bacteria"/>
</dbReference>
<feature type="transmembrane region" description="Helical" evidence="1">
    <location>
        <begin position="12"/>
        <end position="37"/>
    </location>
</feature>
<organism evidence="2 3">
    <name type="scientific">Idiomarina xiamenensis 10-D-4</name>
    <dbReference type="NCBI Taxonomy" id="740709"/>
    <lineage>
        <taxon>Bacteria</taxon>
        <taxon>Pseudomonadati</taxon>
        <taxon>Pseudomonadota</taxon>
        <taxon>Gammaproteobacteria</taxon>
        <taxon>Alteromonadales</taxon>
        <taxon>Idiomarinaceae</taxon>
        <taxon>Idiomarina</taxon>
    </lineage>
</organism>
<feature type="transmembrane region" description="Helical" evidence="1">
    <location>
        <begin position="49"/>
        <end position="70"/>
    </location>
</feature>
<evidence type="ECO:0000256" key="1">
    <source>
        <dbReference type="SAM" id="Phobius"/>
    </source>
</evidence>
<protein>
    <recommendedName>
        <fullName evidence="4">Integral membrane protein TerC</fullName>
    </recommendedName>
</protein>
<sequence>MFEWIMMPEAWIALATLTALEIVLGIDNIIFISILVGRLPEAQRNAARRVGLLLAMGMRILLLLSLTWIMTLTEPLFSLWDYAFSGRDLILIGGGLFLLGKSTLEIHHALEGEQAHEQSTVKASFAAIIVQIGLLDIIFSLDSVITAVGLSDHLPVMIIAVVIAVLVMMVAAKPIGDFVDQHPTIKMLALSFLIMIGMALVGEGLQFHVPKGYIYFAMAFSLVVELLNLRVRKSQQKPLNLRRRLAPPRVNNSE</sequence>
<dbReference type="Pfam" id="PF03741">
    <property type="entry name" value="TerC"/>
    <property type="match status" value="1"/>
</dbReference>
<keyword evidence="1" id="KW-0812">Transmembrane</keyword>
<dbReference type="PANTHER" id="PTHR30060">
    <property type="entry name" value="INNER MEMBRANE PROTEIN"/>
    <property type="match status" value="1"/>
</dbReference>
<keyword evidence="1" id="KW-1133">Transmembrane helix</keyword>
<dbReference type="PATRIC" id="fig|740709.3.peg.73"/>
<dbReference type="Proteomes" id="UP000014115">
    <property type="component" value="Unassembled WGS sequence"/>
</dbReference>
<accession>K2KLP2</accession>
<feature type="transmembrane region" description="Helical" evidence="1">
    <location>
        <begin position="213"/>
        <end position="231"/>
    </location>
</feature>
<comment type="caution">
    <text evidence="2">The sequence shown here is derived from an EMBL/GenBank/DDBJ whole genome shotgun (WGS) entry which is preliminary data.</text>
</comment>
<dbReference type="InterPro" id="IPR005496">
    <property type="entry name" value="Integral_membrane_TerC"/>
</dbReference>
<dbReference type="GO" id="GO:0005886">
    <property type="term" value="C:plasma membrane"/>
    <property type="evidence" value="ECO:0007669"/>
    <property type="project" value="TreeGrafter"/>
</dbReference>
<dbReference type="EMBL" id="AMRG01000001">
    <property type="protein sequence ID" value="EKE87502.1"/>
    <property type="molecule type" value="Genomic_DNA"/>
</dbReference>
<proteinExistence type="predicted"/>
<dbReference type="AlphaFoldDB" id="K2KLP2"/>
<dbReference type="STRING" id="740709.A10D4_00360"/>
<feature type="transmembrane region" description="Helical" evidence="1">
    <location>
        <begin position="184"/>
        <end position="201"/>
    </location>
</feature>
<reference evidence="2 3" key="1">
    <citation type="journal article" date="2012" name="J. Bacteriol.">
        <title>Genome Sequence of Idiomarina xiamenensis Type Strain 10-D-4.</title>
        <authorList>
            <person name="Lai Q."/>
            <person name="Wang L."/>
            <person name="Wang W."/>
            <person name="Shao Z."/>
        </authorList>
    </citation>
    <scope>NUCLEOTIDE SEQUENCE [LARGE SCALE GENOMIC DNA]</scope>
    <source>
        <strain evidence="2 3">10-D-4</strain>
    </source>
</reference>
<dbReference type="PANTHER" id="PTHR30060:SF0">
    <property type="entry name" value="COILED-COIL PROTEIN (DUF2040)-RELATED"/>
    <property type="match status" value="1"/>
</dbReference>
<evidence type="ECO:0000313" key="3">
    <source>
        <dbReference type="Proteomes" id="UP000014115"/>
    </source>
</evidence>